<dbReference type="EMBL" id="RBKV01000001">
    <property type="protein sequence ID" value="RKR96554.1"/>
    <property type="molecule type" value="Genomic_DNA"/>
</dbReference>
<dbReference type="InterPro" id="IPR002347">
    <property type="entry name" value="SDR_fam"/>
</dbReference>
<evidence type="ECO:0000313" key="5">
    <source>
        <dbReference type="EMBL" id="RKR96554.1"/>
    </source>
</evidence>
<proteinExistence type="inferred from homology"/>
<gene>
    <name evidence="5" type="ORF">DFJ75_3406</name>
</gene>
<dbReference type="AlphaFoldDB" id="A0A495K7L2"/>
<evidence type="ECO:0000256" key="2">
    <source>
        <dbReference type="ARBA" id="ARBA00022857"/>
    </source>
</evidence>
<dbReference type="PANTHER" id="PTHR43963:SF6">
    <property type="entry name" value="CHAIN DEHYDROGENASE FAMILY PROTEIN, PUTATIVE (AFU_ORTHOLOGUE AFUA_3G15350)-RELATED"/>
    <property type="match status" value="1"/>
</dbReference>
<dbReference type="InterPro" id="IPR036291">
    <property type="entry name" value="NAD(P)-bd_dom_sf"/>
</dbReference>
<dbReference type="SUPFAM" id="SSF51735">
    <property type="entry name" value="NAD(P)-binding Rossmann-fold domains"/>
    <property type="match status" value="1"/>
</dbReference>
<evidence type="ECO:0000256" key="1">
    <source>
        <dbReference type="ARBA" id="ARBA00006484"/>
    </source>
</evidence>
<dbReference type="Gene3D" id="3.40.50.720">
    <property type="entry name" value="NAD(P)-binding Rossmann-like Domain"/>
    <property type="match status" value="1"/>
</dbReference>
<keyword evidence="3" id="KW-0560">Oxidoreductase</keyword>
<comment type="caution">
    <text evidence="5">The sequence shown here is derived from an EMBL/GenBank/DDBJ whole genome shotgun (WGS) entry which is preliminary data.</text>
</comment>
<sequence length="255" mass="26545">MVVAQRFGVIVSKVALVTGSSRGLGLATAWALGRAGNTVIISGRDGGRIESLAADLREEGLRAESLVLDVESFESARCAAHELANRHDRLDVLVNNAGVLPEATQPAEINFSHPSAAAKTFSVNTLGVLNVVEAMLPLIWRSAGGRIVNVSSTMGSLADQKDVQSQYYSMVVPAYQASKAAVNSITIGLAKMLAGTTVKVTSVCPGHVQTDLAPGNRTQAPLTAEEAAAVVLRAATLPDDAESGTFIDAAGPVRW</sequence>
<dbReference type="Proteomes" id="UP000274762">
    <property type="component" value="Unassembled WGS sequence"/>
</dbReference>
<name>A0A495K7L2_WILMA</name>
<dbReference type="PRINTS" id="PR00081">
    <property type="entry name" value="GDHRDH"/>
</dbReference>
<keyword evidence="2" id="KW-0521">NADP</keyword>
<evidence type="ECO:0000256" key="3">
    <source>
        <dbReference type="ARBA" id="ARBA00023002"/>
    </source>
</evidence>
<evidence type="ECO:0000256" key="4">
    <source>
        <dbReference type="RuleBase" id="RU000363"/>
    </source>
</evidence>
<dbReference type="PRINTS" id="PR00080">
    <property type="entry name" value="SDRFAMILY"/>
</dbReference>
<protein>
    <submittedName>
        <fullName evidence="5">NADP-dependent 3-hydroxy acid dehydrogenase YdfG</fullName>
    </submittedName>
</protein>
<dbReference type="Pfam" id="PF00106">
    <property type="entry name" value="adh_short"/>
    <property type="match status" value="1"/>
</dbReference>
<comment type="similarity">
    <text evidence="1 4">Belongs to the short-chain dehydrogenases/reductases (SDR) family.</text>
</comment>
<dbReference type="GO" id="GO:0016491">
    <property type="term" value="F:oxidoreductase activity"/>
    <property type="evidence" value="ECO:0007669"/>
    <property type="project" value="UniProtKB-KW"/>
</dbReference>
<evidence type="ECO:0000313" key="6">
    <source>
        <dbReference type="Proteomes" id="UP000274762"/>
    </source>
</evidence>
<accession>A0A495K7L2</accession>
<reference evidence="5 6" key="1">
    <citation type="submission" date="2018-10" db="EMBL/GenBank/DDBJ databases">
        <title>Sequencing the genomes of 1000 actinobacteria strains.</title>
        <authorList>
            <person name="Klenk H.-P."/>
        </authorList>
    </citation>
    <scope>NUCLEOTIDE SEQUENCE [LARGE SCALE GENOMIC DNA]</scope>
    <source>
        <strain evidence="5 6">DSM 44343</strain>
    </source>
</reference>
<organism evidence="5 6">
    <name type="scientific">Williamsia marianensis</name>
    <dbReference type="NCBI Taxonomy" id="85044"/>
    <lineage>
        <taxon>Bacteria</taxon>
        <taxon>Bacillati</taxon>
        <taxon>Actinomycetota</taxon>
        <taxon>Actinomycetes</taxon>
        <taxon>Mycobacteriales</taxon>
        <taxon>Nocardiaceae</taxon>
        <taxon>Williamsia</taxon>
    </lineage>
</organism>
<dbReference type="PANTHER" id="PTHR43963">
    <property type="entry name" value="CARBONYL REDUCTASE 1-RELATED"/>
    <property type="match status" value="1"/>
</dbReference>